<name>A0ABP9Y5Y2_9FUNG</name>
<sequence>MIVNIETAEEIVNDGLSNRKQMFKQLKQVIDIVEKRRRTIAQYLLVVDRIDSQYQEKKHYLEKLISQLNDRDQSLNKGLNKIGSQQKELEQRQVRIEQDLKHMRITAERYLEKKKKSEHYYYSVISIPILSSQSKNRYIRARNKYCQAEQQISEIRQSLEKCRDHLKLISKTISTQYTEQDQLSAQRRGSLDTIESSVQQLDYLKQGCEFWSGFDSYQAQVVLESAIYLLNMDYNQTAKNGSLDVHQVWQKTFQLACFEYGDCEVYGDTRWNMDTLEINYQCAMCQTTQTGWPTVINSIELVCDICSTTLIDPERSKPLPSIPSHSRMKTLFSSLFHHHTKISPM</sequence>
<keyword evidence="2" id="KW-1185">Reference proteome</keyword>
<evidence type="ECO:0000313" key="2">
    <source>
        <dbReference type="Proteomes" id="UP001476247"/>
    </source>
</evidence>
<dbReference type="EMBL" id="BAABUJ010000022">
    <property type="protein sequence ID" value="GAA5802377.1"/>
    <property type="molecule type" value="Genomic_DNA"/>
</dbReference>
<dbReference type="Proteomes" id="UP001476247">
    <property type="component" value="Unassembled WGS sequence"/>
</dbReference>
<proteinExistence type="predicted"/>
<gene>
    <name evidence="1" type="ORF">HPULCUR_007841</name>
</gene>
<organism evidence="1 2">
    <name type="scientific">Helicostylum pulchrum</name>
    <dbReference type="NCBI Taxonomy" id="562976"/>
    <lineage>
        <taxon>Eukaryota</taxon>
        <taxon>Fungi</taxon>
        <taxon>Fungi incertae sedis</taxon>
        <taxon>Mucoromycota</taxon>
        <taxon>Mucoromycotina</taxon>
        <taxon>Mucoromycetes</taxon>
        <taxon>Mucorales</taxon>
        <taxon>Mucorineae</taxon>
        <taxon>Mucoraceae</taxon>
        <taxon>Helicostylum</taxon>
    </lineage>
</organism>
<comment type="caution">
    <text evidence="1">The sequence shown here is derived from an EMBL/GenBank/DDBJ whole genome shotgun (WGS) entry which is preliminary data.</text>
</comment>
<protein>
    <submittedName>
        <fullName evidence="1">Uncharacterized protein</fullName>
    </submittedName>
</protein>
<reference evidence="1 2" key="1">
    <citation type="submission" date="2024-04" db="EMBL/GenBank/DDBJ databases">
        <title>genome sequences of Mucor flavus KT1a and Helicostylum pulchrum KT1b strains isolation_sourced from the surface of a dry-aged beef.</title>
        <authorList>
            <person name="Toyotome T."/>
            <person name="Hosono M."/>
            <person name="Torimaru M."/>
            <person name="Fukuda K."/>
            <person name="Mikami N."/>
        </authorList>
    </citation>
    <scope>NUCLEOTIDE SEQUENCE [LARGE SCALE GENOMIC DNA]</scope>
    <source>
        <strain evidence="1 2">KT1b</strain>
    </source>
</reference>
<accession>A0ABP9Y5Y2</accession>
<evidence type="ECO:0000313" key="1">
    <source>
        <dbReference type="EMBL" id="GAA5802377.1"/>
    </source>
</evidence>